<dbReference type="RefSeq" id="WP_045922068.1">
    <property type="nucleotide sequence ID" value="NZ_JANUHE010000002.1"/>
</dbReference>
<gene>
    <name evidence="1" type="ORF">JG29_01540</name>
</gene>
<proteinExistence type="predicted"/>
<dbReference type="Proteomes" id="UP000033695">
    <property type="component" value="Unassembled WGS sequence"/>
</dbReference>
<sequence>MQAEALSQMADWLEDHATAIAAGKEQLDVQAINDLLDNLGVLRHPVQEYLTMTEEQYYENESDHRLTLQNEKQPLSELKDRVLVNHVDGSLANSELNFTYNHEHPYANGTYNVTNDLHTIEYALEVIGAVTANTIMADVRNNLSQDAVLSVALAAHAVGQWQKNNS</sequence>
<name>A0A0F4L0L1_9LACO</name>
<evidence type="ECO:0000313" key="1">
    <source>
        <dbReference type="EMBL" id="KJY51111.1"/>
    </source>
</evidence>
<dbReference type="HOGENOM" id="CLU_1641599_0_0_9"/>
<comment type="caution">
    <text evidence="1">The sequence shown here is derived from an EMBL/GenBank/DDBJ whole genome shotgun (WGS) entry which is preliminary data.</text>
</comment>
<dbReference type="PATRIC" id="fig|1218508.4.peg.159"/>
<protein>
    <submittedName>
        <fullName evidence="1">Uncharacterized protein</fullName>
    </submittedName>
</protein>
<dbReference type="AlphaFoldDB" id="A0A0F4L0L1"/>
<accession>A0A0F4L0L1</accession>
<dbReference type="STRING" id="1218508.JG29_01540"/>
<evidence type="ECO:0000313" key="2">
    <source>
        <dbReference type="Proteomes" id="UP000033695"/>
    </source>
</evidence>
<reference evidence="1 2" key="1">
    <citation type="submission" date="2014-12" db="EMBL/GenBank/DDBJ databases">
        <title>Comparative genomics of the lactic acid bacteria isolated from the honey bee gut.</title>
        <authorList>
            <person name="Ellegaard K.M."/>
            <person name="Tamarit D."/>
            <person name="Javelind E."/>
            <person name="Olofsson T."/>
            <person name="Andersson S.G."/>
            <person name="Vasquez A."/>
        </authorList>
    </citation>
    <scope>NUCLEOTIDE SEQUENCE [LARGE SCALE GENOMIC DNA]</scope>
    <source>
        <strain evidence="1 2">Hon2</strain>
    </source>
</reference>
<organism evidence="1 2">
    <name type="scientific">Bombilactobacillus mellis</name>
    <dbReference type="NCBI Taxonomy" id="1218508"/>
    <lineage>
        <taxon>Bacteria</taxon>
        <taxon>Bacillati</taxon>
        <taxon>Bacillota</taxon>
        <taxon>Bacilli</taxon>
        <taxon>Lactobacillales</taxon>
        <taxon>Lactobacillaceae</taxon>
        <taxon>Bombilactobacillus</taxon>
    </lineage>
</organism>
<dbReference type="OrthoDB" id="2314505at2"/>
<dbReference type="EMBL" id="JXBZ01000002">
    <property type="protein sequence ID" value="KJY51111.1"/>
    <property type="molecule type" value="Genomic_DNA"/>
</dbReference>
<keyword evidence="2" id="KW-1185">Reference proteome</keyword>